<gene>
    <name evidence="1" type="ORF">CEW89_17465</name>
</gene>
<name>A0A291GGL5_9RHOB</name>
<dbReference type="KEGG" id="ceh:CEW89_17465"/>
<protein>
    <submittedName>
        <fullName evidence="1">Uncharacterized protein</fullName>
    </submittedName>
</protein>
<keyword evidence="2" id="KW-1185">Reference proteome</keyword>
<evidence type="ECO:0000313" key="2">
    <source>
        <dbReference type="Proteomes" id="UP000217935"/>
    </source>
</evidence>
<sequence length="209" mass="23041">MSEITPERIEEFFTRSNGDYVFARWGRPIAPVVFGVEEETLVTVKSAIEACVAIAGHRIEEMDPELGSNLMVFFLSDWAELLDVPHMGDLIPDLEARVAALQTRGAHQYRAFRFDDQGAIKACFTFVRMGGAMDEVPAEVIALSQAVQAMLLWSDMEFTQDSPLAVAPEGTVVRPDVANVLRAAYDPMLPNAAREASHALRLYARVIAG</sequence>
<organism evidence="1 2">
    <name type="scientific">Celeribacter ethanolicus</name>
    <dbReference type="NCBI Taxonomy" id="1758178"/>
    <lineage>
        <taxon>Bacteria</taxon>
        <taxon>Pseudomonadati</taxon>
        <taxon>Pseudomonadota</taxon>
        <taxon>Alphaproteobacteria</taxon>
        <taxon>Rhodobacterales</taxon>
        <taxon>Roseobacteraceae</taxon>
        <taxon>Celeribacter</taxon>
    </lineage>
</organism>
<accession>A0A291GGL5</accession>
<dbReference type="RefSeq" id="WP_096806763.1">
    <property type="nucleotide sequence ID" value="NZ_CP022196.1"/>
</dbReference>
<dbReference type="Proteomes" id="UP000217935">
    <property type="component" value="Chromosome"/>
</dbReference>
<dbReference type="EMBL" id="CP022196">
    <property type="protein sequence ID" value="ATG49202.1"/>
    <property type="molecule type" value="Genomic_DNA"/>
</dbReference>
<dbReference type="AlphaFoldDB" id="A0A291GGL5"/>
<evidence type="ECO:0000313" key="1">
    <source>
        <dbReference type="EMBL" id="ATG49202.1"/>
    </source>
</evidence>
<dbReference type="STRING" id="1758178.GCA_001550095_01047"/>
<proteinExistence type="predicted"/>
<dbReference type="OrthoDB" id="7827308at2"/>
<reference evidence="1 2" key="1">
    <citation type="submission" date="2017-06" db="EMBL/GenBank/DDBJ databases">
        <title>Celeribacter sp. TSPH2 complete genome sequence.</title>
        <authorList>
            <person name="Woo J.-H."/>
            <person name="Kim H.-S."/>
        </authorList>
    </citation>
    <scope>NUCLEOTIDE SEQUENCE [LARGE SCALE GENOMIC DNA]</scope>
    <source>
        <strain evidence="1 2">TSPH2</strain>
    </source>
</reference>